<dbReference type="PATRIC" id="fig|369723.5.peg.651"/>
<evidence type="ECO:0000313" key="2">
    <source>
        <dbReference type="EMBL" id="ABP53123.1"/>
    </source>
</evidence>
<evidence type="ECO:0000313" key="3">
    <source>
        <dbReference type="Proteomes" id="UP000000235"/>
    </source>
</evidence>
<dbReference type="STRING" id="369723.Strop_0644"/>
<dbReference type="InterPro" id="IPR043917">
    <property type="entry name" value="DUF5753"/>
</dbReference>
<dbReference type="CDD" id="cd00093">
    <property type="entry name" value="HTH_XRE"/>
    <property type="match status" value="1"/>
</dbReference>
<dbReference type="Pfam" id="PF19054">
    <property type="entry name" value="DUF5753"/>
    <property type="match status" value="1"/>
</dbReference>
<dbReference type="SMART" id="SM00530">
    <property type="entry name" value="HTH_XRE"/>
    <property type="match status" value="1"/>
</dbReference>
<proteinExistence type="predicted"/>
<dbReference type="AlphaFoldDB" id="A4X2M3"/>
<dbReference type="Gene3D" id="1.10.260.40">
    <property type="entry name" value="lambda repressor-like DNA-binding domains"/>
    <property type="match status" value="1"/>
</dbReference>
<dbReference type="Pfam" id="PF13560">
    <property type="entry name" value="HTH_31"/>
    <property type="match status" value="1"/>
</dbReference>
<evidence type="ECO:0000259" key="1">
    <source>
        <dbReference type="PROSITE" id="PS50943"/>
    </source>
</evidence>
<dbReference type="HOGENOM" id="CLU_055817_1_1_11"/>
<dbReference type="KEGG" id="stp:Strop_0644"/>
<dbReference type="SUPFAM" id="SSF47413">
    <property type="entry name" value="lambda repressor-like DNA-binding domains"/>
    <property type="match status" value="1"/>
</dbReference>
<dbReference type="PROSITE" id="PS50943">
    <property type="entry name" value="HTH_CROC1"/>
    <property type="match status" value="1"/>
</dbReference>
<protein>
    <submittedName>
        <fullName evidence="2">Helix-turn-helix domain protein</fullName>
    </submittedName>
</protein>
<feature type="domain" description="HTH cro/C1-type" evidence="1">
    <location>
        <begin position="15"/>
        <end position="71"/>
    </location>
</feature>
<gene>
    <name evidence="2" type="ordered locus">Strop_0644</name>
</gene>
<dbReference type="RefSeq" id="WP_011904557.1">
    <property type="nucleotide sequence ID" value="NC_009380.1"/>
</dbReference>
<dbReference type="Proteomes" id="UP000000235">
    <property type="component" value="Chromosome"/>
</dbReference>
<organism evidence="2 3">
    <name type="scientific">Salinispora tropica (strain ATCC BAA-916 / DSM 44818 / JCM 13857 / NBRC 105044 / CNB-440)</name>
    <dbReference type="NCBI Taxonomy" id="369723"/>
    <lineage>
        <taxon>Bacteria</taxon>
        <taxon>Bacillati</taxon>
        <taxon>Actinomycetota</taxon>
        <taxon>Actinomycetes</taxon>
        <taxon>Micromonosporales</taxon>
        <taxon>Micromonosporaceae</taxon>
        <taxon>Salinispora</taxon>
    </lineage>
</organism>
<dbReference type="GO" id="GO:0003677">
    <property type="term" value="F:DNA binding"/>
    <property type="evidence" value="ECO:0007669"/>
    <property type="project" value="InterPro"/>
</dbReference>
<keyword evidence="3" id="KW-1185">Reference proteome</keyword>
<dbReference type="eggNOG" id="COG1396">
    <property type="taxonomic scope" value="Bacteria"/>
</dbReference>
<sequence length="297" mass="33079">MVGSALVRRSIGRRLAILRRAANLTQEQAAEHLQKGRATIARMEDGTEGVRFRDIDVKAMCELYGAEQADLDLLLALTAETRNGRKKSWWHDYTETELPQFFGLYVSLEDSAETIRQYEVELIPGLLQTRAYAEQVHQVPKGYVDQAERERRVTVRLARQSLLSRPRAPHLSVILNEAVLHRLVGGADVMAEQFKHLLDVTQRGNISVRVLPFAAGIHGGMAASTPFSLLDFPTDPVGEVLEPPLAYVDTLTGALYLNKPDESSAYQLVWEDLDDRAIDEAASKKMIATALEELSGD</sequence>
<accession>A4X2M3</accession>
<dbReference type="InterPro" id="IPR010982">
    <property type="entry name" value="Lambda_DNA-bd_dom_sf"/>
</dbReference>
<reference evidence="3" key="1">
    <citation type="journal article" date="2007" name="Proc. Natl. Acad. Sci. U.S.A.">
        <title>Genome sequencing reveals complex secondary metabolome in the marine actinomycete Salinispora tropica.</title>
        <authorList>
            <person name="Udwary D.W."/>
            <person name="Zeigler L."/>
            <person name="Asolkar R.N."/>
            <person name="Singan V."/>
            <person name="Lapidus A."/>
            <person name="Fenical W."/>
            <person name="Jensen P.R."/>
            <person name="Moore B.S."/>
        </authorList>
    </citation>
    <scope>NUCLEOTIDE SEQUENCE [LARGE SCALE GENOMIC DNA]</scope>
    <source>
        <strain evidence="3">ATCC BAA-916 / DSM 44818 / CNB-440</strain>
    </source>
</reference>
<dbReference type="InterPro" id="IPR001387">
    <property type="entry name" value="Cro/C1-type_HTH"/>
</dbReference>
<dbReference type="EMBL" id="CP000667">
    <property type="protein sequence ID" value="ABP53123.1"/>
    <property type="molecule type" value="Genomic_DNA"/>
</dbReference>
<name>A4X2M3_SALTO</name>